<proteinExistence type="inferred from homology"/>
<evidence type="ECO:0000256" key="5">
    <source>
        <dbReference type="ARBA" id="ARBA00023295"/>
    </source>
</evidence>
<keyword evidence="3" id="KW-0136">Cellulose degradation</keyword>
<dbReference type="VEuPathDB" id="FungiDB:DD237_004484"/>
<dbReference type="Gene3D" id="3.20.20.80">
    <property type="entry name" value="Glycosidases"/>
    <property type="match status" value="1"/>
</dbReference>
<dbReference type="InterPro" id="IPR001547">
    <property type="entry name" value="Glyco_hydro_5"/>
</dbReference>
<keyword evidence="8" id="KW-1133">Transmembrane helix</keyword>
<gene>
    <name evidence="10" type="ORF">DD237_004484</name>
</gene>
<evidence type="ECO:0000313" key="11">
    <source>
        <dbReference type="Proteomes" id="UP000286097"/>
    </source>
</evidence>
<reference evidence="10 11" key="1">
    <citation type="submission" date="2018-06" db="EMBL/GenBank/DDBJ databases">
        <title>Comparative genomics of downy mildews reveals potential adaptations to biotrophy.</title>
        <authorList>
            <person name="Fletcher K."/>
            <person name="Klosterman S.J."/>
            <person name="Derevnina L."/>
            <person name="Martin F."/>
            <person name="Koike S."/>
            <person name="Reyes Chin-Wo S."/>
            <person name="Mou B."/>
            <person name="Michelmore R."/>
        </authorList>
    </citation>
    <scope>NUCLEOTIDE SEQUENCE [LARGE SCALE GENOMIC DNA]</scope>
    <source>
        <strain evidence="10 11">R13</strain>
    </source>
</reference>
<dbReference type="PANTHER" id="PTHR35923">
    <property type="entry name" value="MAJOR EXTRACELLULAR ENDOGLUCANASE"/>
    <property type="match status" value="1"/>
</dbReference>
<keyword evidence="2 7" id="KW-0378">Hydrolase</keyword>
<feature type="transmembrane region" description="Helical" evidence="8">
    <location>
        <begin position="49"/>
        <end position="72"/>
    </location>
</feature>
<dbReference type="SUPFAM" id="SSF51445">
    <property type="entry name" value="(Trans)glycosidases"/>
    <property type="match status" value="1"/>
</dbReference>
<keyword evidence="8" id="KW-0472">Membrane</keyword>
<accession>A0A425CCA3</accession>
<dbReference type="PANTHER" id="PTHR35923:SF2">
    <property type="entry name" value="ENDOGLUCANASE"/>
    <property type="match status" value="1"/>
</dbReference>
<feature type="domain" description="Glycoside hydrolase family 5" evidence="9">
    <location>
        <begin position="151"/>
        <end position="489"/>
    </location>
</feature>
<dbReference type="Proteomes" id="UP000286097">
    <property type="component" value="Unassembled WGS sequence"/>
</dbReference>
<dbReference type="AlphaFoldDB" id="A0A425CCA3"/>
<keyword evidence="6" id="KW-0624">Polysaccharide degradation</keyword>
<evidence type="ECO:0000256" key="2">
    <source>
        <dbReference type="ARBA" id="ARBA00022801"/>
    </source>
</evidence>
<protein>
    <recommendedName>
        <fullName evidence="9">Glycoside hydrolase family 5 domain-containing protein</fullName>
    </recommendedName>
</protein>
<comment type="caution">
    <text evidence="10">The sequence shown here is derived from an EMBL/GenBank/DDBJ whole genome shotgun (WGS) entry which is preliminary data.</text>
</comment>
<evidence type="ECO:0000256" key="3">
    <source>
        <dbReference type="ARBA" id="ARBA00023001"/>
    </source>
</evidence>
<sequence>MSVSGRPSGFGRGSFSAGRSSEVERIIAAADVDTTFAGKKARYRGRRSTWPGALALLLLGLISVAGLTYYGIKVHANVNETEANSEAAEEARFTDGTQIDDGSPIDRTSDLLITNPKTYPDKKCEQPNYISKNGRIYAQLADGTSTQLDIKGINWKGMEDTKGVPKGLWDNTIDGNSMYRFGYSLRYNKFNVVRLPLSIDSVMRNTEIDSNLINTNSNRALATASQYNTLLGLVVQGLGQFNLGVVLDFEVLSSTEDDSSGLWYGSTIKLADIKTAITNLAEAMCDSTHFNIIGIDLKDGLSRDATWGDGSDTDWAVAATELGNHMLEKCPKWLAFVQGVQGESHKDAYGDRMLKNTFLPGSDLSGVSENPIALDLDNKVVYSPKYYSSSYNPRLFFFEGGETDGNLLTEYVEYADADLLANVKLNMNYSFGAAFDTGMAVVLSSFGGLVGDLDATKKKTSTRIIKDVIAQMTQSTGSYLAGGFWWTLNPDTMWPYPAPDDSNSTAQGLLDDTWRAANMDVLEVLASMTKAMSSVKFIPCST</sequence>
<comment type="similarity">
    <text evidence="1 7">Belongs to the glycosyl hydrolase 5 (cellulase A) family.</text>
</comment>
<keyword evidence="5 7" id="KW-0326">Glycosidase</keyword>
<dbReference type="InterPro" id="IPR017853">
    <property type="entry name" value="GH"/>
</dbReference>
<dbReference type="GO" id="GO:0004553">
    <property type="term" value="F:hydrolase activity, hydrolyzing O-glycosyl compounds"/>
    <property type="evidence" value="ECO:0007669"/>
    <property type="project" value="InterPro"/>
</dbReference>
<evidence type="ECO:0000256" key="7">
    <source>
        <dbReference type="RuleBase" id="RU361153"/>
    </source>
</evidence>
<keyword evidence="8" id="KW-0812">Transmembrane</keyword>
<dbReference type="GO" id="GO:0030245">
    <property type="term" value="P:cellulose catabolic process"/>
    <property type="evidence" value="ECO:0007669"/>
    <property type="project" value="UniProtKB-KW"/>
</dbReference>
<evidence type="ECO:0000259" key="9">
    <source>
        <dbReference type="Pfam" id="PF00150"/>
    </source>
</evidence>
<keyword evidence="4" id="KW-0119">Carbohydrate metabolism</keyword>
<organism evidence="10 11">
    <name type="scientific">Peronospora effusa</name>
    <dbReference type="NCBI Taxonomy" id="542832"/>
    <lineage>
        <taxon>Eukaryota</taxon>
        <taxon>Sar</taxon>
        <taxon>Stramenopiles</taxon>
        <taxon>Oomycota</taxon>
        <taxon>Peronosporomycetes</taxon>
        <taxon>Peronosporales</taxon>
        <taxon>Peronosporaceae</taxon>
        <taxon>Peronospora</taxon>
    </lineage>
</organism>
<name>A0A425CCA3_9STRA</name>
<evidence type="ECO:0000313" key="10">
    <source>
        <dbReference type="EMBL" id="RQM14628.1"/>
    </source>
</evidence>
<evidence type="ECO:0000256" key="6">
    <source>
        <dbReference type="ARBA" id="ARBA00023326"/>
    </source>
</evidence>
<dbReference type="Pfam" id="PF00150">
    <property type="entry name" value="Cellulase"/>
    <property type="match status" value="1"/>
</dbReference>
<evidence type="ECO:0000256" key="8">
    <source>
        <dbReference type="SAM" id="Phobius"/>
    </source>
</evidence>
<evidence type="ECO:0000256" key="1">
    <source>
        <dbReference type="ARBA" id="ARBA00005641"/>
    </source>
</evidence>
<evidence type="ECO:0000256" key="4">
    <source>
        <dbReference type="ARBA" id="ARBA00023277"/>
    </source>
</evidence>
<dbReference type="EMBL" id="QKXF01000194">
    <property type="protein sequence ID" value="RQM14628.1"/>
    <property type="molecule type" value="Genomic_DNA"/>
</dbReference>